<organism evidence="1 2">
    <name type="scientific">Paucilactobacillus suebicus DSM 5007 = KCTC 3549</name>
    <dbReference type="NCBI Taxonomy" id="1423807"/>
    <lineage>
        <taxon>Bacteria</taxon>
        <taxon>Bacillati</taxon>
        <taxon>Bacillota</taxon>
        <taxon>Bacilli</taxon>
        <taxon>Lactobacillales</taxon>
        <taxon>Lactobacillaceae</taxon>
        <taxon>Paucilactobacillus</taxon>
    </lineage>
</organism>
<evidence type="ECO:0000313" key="2">
    <source>
        <dbReference type="Proteomes" id="UP000051820"/>
    </source>
</evidence>
<sequence>MKKRGMFLFGAGLAAGLTSTLGLGRTKKKHATSLPIFYAGTWQYYDVERSRTHQLEISSELKLSIDKHEISANVELIDEHQLTYIDKFGYHITIQANEQRPVKLIDEADDQTYVITSPTDNMDTQ</sequence>
<dbReference type="RefSeq" id="WP_010621698.1">
    <property type="nucleotide sequence ID" value="NZ_AZGF01000002.1"/>
</dbReference>
<dbReference type="EMBL" id="AZGF01000002">
    <property type="protein sequence ID" value="KRM13300.1"/>
    <property type="molecule type" value="Genomic_DNA"/>
</dbReference>
<dbReference type="OrthoDB" id="2246468at2"/>
<name>A0A0R1WBF4_9LACO</name>
<dbReference type="InterPro" id="IPR032254">
    <property type="entry name" value="DUF4828"/>
</dbReference>
<protein>
    <recommendedName>
        <fullName evidence="3">DUF4828 domain-containing protein</fullName>
    </recommendedName>
</protein>
<reference evidence="1 2" key="1">
    <citation type="journal article" date="2015" name="Genome Announc.">
        <title>Expanding the biotechnology potential of lactobacilli through comparative genomics of 213 strains and associated genera.</title>
        <authorList>
            <person name="Sun Z."/>
            <person name="Harris H.M."/>
            <person name="McCann A."/>
            <person name="Guo C."/>
            <person name="Argimon S."/>
            <person name="Zhang W."/>
            <person name="Yang X."/>
            <person name="Jeffery I.B."/>
            <person name="Cooney J.C."/>
            <person name="Kagawa T.F."/>
            <person name="Liu W."/>
            <person name="Song Y."/>
            <person name="Salvetti E."/>
            <person name="Wrobel A."/>
            <person name="Rasinkangas P."/>
            <person name="Parkhill J."/>
            <person name="Rea M.C."/>
            <person name="O'Sullivan O."/>
            <person name="Ritari J."/>
            <person name="Douillard F.P."/>
            <person name="Paul Ross R."/>
            <person name="Yang R."/>
            <person name="Briner A.E."/>
            <person name="Felis G.E."/>
            <person name="de Vos W.M."/>
            <person name="Barrangou R."/>
            <person name="Klaenhammer T.R."/>
            <person name="Caufield P.W."/>
            <person name="Cui Y."/>
            <person name="Zhang H."/>
            <person name="O'Toole P.W."/>
        </authorList>
    </citation>
    <scope>NUCLEOTIDE SEQUENCE [LARGE SCALE GENOMIC DNA]</scope>
    <source>
        <strain evidence="1 2">DSM 5007</strain>
    </source>
</reference>
<accession>A0A0R1WBF4</accession>
<proteinExistence type="predicted"/>
<comment type="caution">
    <text evidence="1">The sequence shown here is derived from an EMBL/GenBank/DDBJ whole genome shotgun (WGS) entry which is preliminary data.</text>
</comment>
<dbReference type="eggNOG" id="ENOG5033ARR">
    <property type="taxonomic scope" value="Bacteria"/>
</dbReference>
<dbReference type="STRING" id="1423807.FD16_GL000775"/>
<dbReference type="PATRIC" id="fig|1423807.3.peg.786"/>
<keyword evidence="2" id="KW-1185">Reference proteome</keyword>
<evidence type="ECO:0008006" key="3">
    <source>
        <dbReference type="Google" id="ProtNLM"/>
    </source>
</evidence>
<dbReference type="AlphaFoldDB" id="A0A0R1WBF4"/>
<dbReference type="Proteomes" id="UP000051820">
    <property type="component" value="Unassembled WGS sequence"/>
</dbReference>
<gene>
    <name evidence="1" type="ORF">FD16_GL000775</name>
</gene>
<evidence type="ECO:0000313" key="1">
    <source>
        <dbReference type="EMBL" id="KRM13300.1"/>
    </source>
</evidence>
<dbReference type="Pfam" id="PF16110">
    <property type="entry name" value="DUF4828"/>
    <property type="match status" value="1"/>
</dbReference>